<gene>
    <name evidence="5" type="ORF">NCGR_LOCUS43499</name>
</gene>
<evidence type="ECO:0000256" key="2">
    <source>
        <dbReference type="ARBA" id="ARBA00022833"/>
    </source>
</evidence>
<dbReference type="PANTHER" id="PTHR33779">
    <property type="entry name" value="EXPRESSED PROTEIN"/>
    <property type="match status" value="1"/>
</dbReference>
<keyword evidence="2" id="KW-0862">Zinc</keyword>
<dbReference type="OrthoDB" id="1935489at2759"/>
<comment type="caution">
    <text evidence="5">The sequence shown here is derived from an EMBL/GenBank/DDBJ whole genome shotgun (WGS) entry which is preliminary data.</text>
</comment>
<dbReference type="AlphaFoldDB" id="A0A811QM32"/>
<dbReference type="PANTHER" id="PTHR33779:SF11">
    <property type="entry name" value="OS04G0551600 PROTEIN"/>
    <property type="match status" value="1"/>
</dbReference>
<dbReference type="SUPFAM" id="SSF57903">
    <property type="entry name" value="FYVE/PHD zinc finger"/>
    <property type="match status" value="1"/>
</dbReference>
<evidence type="ECO:0000313" key="5">
    <source>
        <dbReference type="EMBL" id="CAD6260063.1"/>
    </source>
</evidence>
<dbReference type="Pfam" id="PF25054">
    <property type="entry name" value="PHD_pln"/>
    <property type="match status" value="1"/>
</dbReference>
<dbReference type="Gene3D" id="3.30.40.10">
    <property type="entry name" value="Zinc/RING finger domain, C3HC4 (zinc finger)"/>
    <property type="match status" value="1"/>
</dbReference>
<feature type="region of interest" description="Disordered" evidence="3">
    <location>
        <begin position="75"/>
        <end position="125"/>
    </location>
</feature>
<evidence type="ECO:0000256" key="3">
    <source>
        <dbReference type="SAM" id="MobiDB-lite"/>
    </source>
</evidence>
<dbReference type="InterPro" id="IPR011011">
    <property type="entry name" value="Znf_FYVE_PHD"/>
</dbReference>
<dbReference type="GO" id="GO:0008270">
    <property type="term" value="F:zinc ion binding"/>
    <property type="evidence" value="ECO:0007669"/>
    <property type="project" value="UniProtKB-KW"/>
</dbReference>
<accession>A0A811QM32</accession>
<feature type="compositionally biased region" description="Low complexity" evidence="3">
    <location>
        <begin position="87"/>
        <end position="101"/>
    </location>
</feature>
<dbReference type="InterPro" id="IPR013083">
    <property type="entry name" value="Znf_RING/FYVE/PHD"/>
</dbReference>
<dbReference type="InterPro" id="IPR056874">
    <property type="entry name" value="PHD_dom_pln"/>
</dbReference>
<proteinExistence type="predicted"/>
<reference evidence="5" key="1">
    <citation type="submission" date="2020-10" db="EMBL/GenBank/DDBJ databases">
        <authorList>
            <person name="Han B."/>
            <person name="Lu T."/>
            <person name="Zhao Q."/>
            <person name="Huang X."/>
            <person name="Zhao Y."/>
        </authorList>
    </citation>
    <scope>NUCLEOTIDE SEQUENCE</scope>
</reference>
<keyword evidence="1" id="KW-0479">Metal-binding</keyword>
<name>A0A811QM32_9POAL</name>
<feature type="domain" description="PHD-type zinc finger plants" evidence="4">
    <location>
        <begin position="19"/>
        <end position="65"/>
    </location>
</feature>
<organism evidence="5 6">
    <name type="scientific">Miscanthus lutarioriparius</name>
    <dbReference type="NCBI Taxonomy" id="422564"/>
    <lineage>
        <taxon>Eukaryota</taxon>
        <taxon>Viridiplantae</taxon>
        <taxon>Streptophyta</taxon>
        <taxon>Embryophyta</taxon>
        <taxon>Tracheophyta</taxon>
        <taxon>Spermatophyta</taxon>
        <taxon>Magnoliopsida</taxon>
        <taxon>Liliopsida</taxon>
        <taxon>Poales</taxon>
        <taxon>Poaceae</taxon>
        <taxon>PACMAD clade</taxon>
        <taxon>Panicoideae</taxon>
        <taxon>Andropogonodae</taxon>
        <taxon>Andropogoneae</taxon>
        <taxon>Saccharinae</taxon>
        <taxon>Miscanthus</taxon>
    </lineage>
</organism>
<sequence>MAGTAAAAADADATATVCSMCGDVGFPEKLFRCARCRHRFQHSYCTNYYGDSAPASAGSDMCDWCLSGVAGKQARWSSSSPAGKQHAATGSQESSSTTTSSGGRGAGKASGGDQAELAGRRATTRAAGRRYKLLKDVLCE</sequence>
<keyword evidence="6" id="KW-1185">Reference proteome</keyword>
<dbReference type="EMBL" id="CAJGYO010000011">
    <property type="protein sequence ID" value="CAD6260063.1"/>
    <property type="molecule type" value="Genomic_DNA"/>
</dbReference>
<dbReference type="Proteomes" id="UP000604825">
    <property type="component" value="Unassembled WGS sequence"/>
</dbReference>
<protein>
    <recommendedName>
        <fullName evidence="4">PHD-type zinc finger plants domain-containing protein</fullName>
    </recommendedName>
</protein>
<evidence type="ECO:0000259" key="4">
    <source>
        <dbReference type="Pfam" id="PF25054"/>
    </source>
</evidence>
<evidence type="ECO:0000256" key="1">
    <source>
        <dbReference type="ARBA" id="ARBA00022771"/>
    </source>
</evidence>
<keyword evidence="1" id="KW-0863">Zinc-finger</keyword>
<evidence type="ECO:0000313" key="6">
    <source>
        <dbReference type="Proteomes" id="UP000604825"/>
    </source>
</evidence>